<accession>A0A9Q3DB58</accession>
<organism evidence="2 3">
    <name type="scientific">Austropuccinia psidii MF-1</name>
    <dbReference type="NCBI Taxonomy" id="1389203"/>
    <lineage>
        <taxon>Eukaryota</taxon>
        <taxon>Fungi</taxon>
        <taxon>Dikarya</taxon>
        <taxon>Basidiomycota</taxon>
        <taxon>Pucciniomycotina</taxon>
        <taxon>Pucciniomycetes</taxon>
        <taxon>Pucciniales</taxon>
        <taxon>Sphaerophragmiaceae</taxon>
        <taxon>Austropuccinia</taxon>
    </lineage>
</organism>
<proteinExistence type="predicted"/>
<sequence>MEIDYCQSPSDINSCKSLPSEEALKIVDNLPFSCADNPIIDSHNHNSEEDRPLINSRILISPMYKTVFLQDLFKAGFPIPTFAWNQCWESKWNQKFSNFSLNNCNYLHQEALTIFLINPKDNTQSNESSISRRWLRGKKKDLKHEKLSPEALSKKSRSKAEIKVA</sequence>
<name>A0A9Q3DB58_9BASI</name>
<comment type="caution">
    <text evidence="2">The sequence shown here is derived from an EMBL/GenBank/DDBJ whole genome shotgun (WGS) entry which is preliminary data.</text>
</comment>
<evidence type="ECO:0000256" key="1">
    <source>
        <dbReference type="SAM" id="MobiDB-lite"/>
    </source>
</evidence>
<keyword evidence="3" id="KW-1185">Reference proteome</keyword>
<dbReference type="EMBL" id="AVOT02014413">
    <property type="protein sequence ID" value="MBW0497840.1"/>
    <property type="molecule type" value="Genomic_DNA"/>
</dbReference>
<feature type="compositionally biased region" description="Polar residues" evidence="1">
    <location>
        <begin position="122"/>
        <end position="131"/>
    </location>
</feature>
<dbReference type="Proteomes" id="UP000765509">
    <property type="component" value="Unassembled WGS sequence"/>
</dbReference>
<reference evidence="2" key="1">
    <citation type="submission" date="2021-03" db="EMBL/GenBank/DDBJ databases">
        <title>Draft genome sequence of rust myrtle Austropuccinia psidii MF-1, a brazilian biotype.</title>
        <authorList>
            <person name="Quecine M.C."/>
            <person name="Pachon D.M.R."/>
            <person name="Bonatelli M.L."/>
            <person name="Correr F.H."/>
            <person name="Franceschini L.M."/>
            <person name="Leite T.F."/>
            <person name="Margarido G.R.A."/>
            <person name="Almeida C.A."/>
            <person name="Ferrarezi J.A."/>
            <person name="Labate C.A."/>
        </authorList>
    </citation>
    <scope>NUCLEOTIDE SEQUENCE</scope>
    <source>
        <strain evidence="2">MF-1</strain>
    </source>
</reference>
<gene>
    <name evidence="2" type="ORF">O181_037555</name>
</gene>
<evidence type="ECO:0000313" key="3">
    <source>
        <dbReference type="Proteomes" id="UP000765509"/>
    </source>
</evidence>
<evidence type="ECO:0000313" key="2">
    <source>
        <dbReference type="EMBL" id="MBW0497840.1"/>
    </source>
</evidence>
<protein>
    <submittedName>
        <fullName evidence="2">Uncharacterized protein</fullName>
    </submittedName>
</protein>
<dbReference type="AlphaFoldDB" id="A0A9Q3DB58"/>
<feature type="region of interest" description="Disordered" evidence="1">
    <location>
        <begin position="122"/>
        <end position="165"/>
    </location>
</feature>